<feature type="chain" id="PRO_5038996692" description="ATP/GTP-binding protein" evidence="2">
    <location>
        <begin position="18"/>
        <end position="287"/>
    </location>
</feature>
<feature type="signal peptide" evidence="2">
    <location>
        <begin position="1"/>
        <end position="17"/>
    </location>
</feature>
<proteinExistence type="predicted"/>
<name>A0A8J3WQW4_9ACTN</name>
<sequence length="287" mass="29332">MLIHAALALAVSCTAFAPVTHTVADDPQGGGAGLIGCGSKGGPGCVTEARRWWNRPASIGGPRLDGRPGGSGGGQKPGCTAALAEAPAGASDSGRWMLITCPGQPALLVRDDGPAEGGEGGTGAPAITPLMVALMARDRFTLPAPEIGSSPRPEDPQLVRLPIWLAVERDAWHPRTAIATAGGITAIATAIPARVTWTMGDGATVTCKGPGTPYRESRDDPRRPSPTCGHTYLESSADVPNAEYRVTATITWNVTWTAAGQAGTLPPLTTTATTAFRVAEAQAIVTT</sequence>
<evidence type="ECO:0000313" key="4">
    <source>
        <dbReference type="Proteomes" id="UP000634476"/>
    </source>
</evidence>
<feature type="region of interest" description="Disordered" evidence="1">
    <location>
        <begin position="56"/>
        <end position="80"/>
    </location>
</feature>
<dbReference type="EMBL" id="BOOK01000006">
    <property type="protein sequence ID" value="GIH99199.1"/>
    <property type="molecule type" value="Genomic_DNA"/>
</dbReference>
<keyword evidence="2" id="KW-0732">Signal</keyword>
<accession>A0A8J3WQW4</accession>
<dbReference type="AlphaFoldDB" id="A0A8J3WQW4"/>
<evidence type="ECO:0000256" key="1">
    <source>
        <dbReference type="SAM" id="MobiDB-lite"/>
    </source>
</evidence>
<organism evidence="3 4">
    <name type="scientific">Planobispora takensis</name>
    <dbReference type="NCBI Taxonomy" id="1367882"/>
    <lineage>
        <taxon>Bacteria</taxon>
        <taxon>Bacillati</taxon>
        <taxon>Actinomycetota</taxon>
        <taxon>Actinomycetes</taxon>
        <taxon>Streptosporangiales</taxon>
        <taxon>Streptosporangiaceae</taxon>
        <taxon>Planobispora</taxon>
    </lineage>
</organism>
<keyword evidence="4" id="KW-1185">Reference proteome</keyword>
<evidence type="ECO:0000313" key="3">
    <source>
        <dbReference type="EMBL" id="GIH99199.1"/>
    </source>
</evidence>
<gene>
    <name evidence="3" type="ORF">Pta02_12080</name>
</gene>
<feature type="compositionally biased region" description="Gly residues" evidence="1">
    <location>
        <begin position="67"/>
        <end position="76"/>
    </location>
</feature>
<comment type="caution">
    <text evidence="3">The sequence shown here is derived from an EMBL/GenBank/DDBJ whole genome shotgun (WGS) entry which is preliminary data.</text>
</comment>
<evidence type="ECO:0000256" key="2">
    <source>
        <dbReference type="SAM" id="SignalP"/>
    </source>
</evidence>
<reference evidence="3" key="1">
    <citation type="submission" date="2021-01" db="EMBL/GenBank/DDBJ databases">
        <title>Whole genome shotgun sequence of Planobispora takensis NBRC 109077.</title>
        <authorList>
            <person name="Komaki H."/>
            <person name="Tamura T."/>
        </authorList>
    </citation>
    <scope>NUCLEOTIDE SEQUENCE</scope>
    <source>
        <strain evidence="3">NBRC 109077</strain>
    </source>
</reference>
<dbReference type="Proteomes" id="UP000634476">
    <property type="component" value="Unassembled WGS sequence"/>
</dbReference>
<evidence type="ECO:0008006" key="5">
    <source>
        <dbReference type="Google" id="ProtNLM"/>
    </source>
</evidence>
<protein>
    <recommendedName>
        <fullName evidence="5">ATP/GTP-binding protein</fullName>
    </recommendedName>
</protein>